<dbReference type="EMBL" id="JARIHO010000007">
    <property type="protein sequence ID" value="KAJ7358459.1"/>
    <property type="molecule type" value="Genomic_DNA"/>
</dbReference>
<comment type="caution">
    <text evidence="1">The sequence shown here is derived from an EMBL/GenBank/DDBJ whole genome shotgun (WGS) entry which is preliminary data.</text>
</comment>
<proteinExistence type="predicted"/>
<keyword evidence="2" id="KW-1185">Reference proteome</keyword>
<evidence type="ECO:0000313" key="1">
    <source>
        <dbReference type="EMBL" id="KAJ7358459.1"/>
    </source>
</evidence>
<dbReference type="CDD" id="cd21037">
    <property type="entry name" value="MLKL_NTD"/>
    <property type="match status" value="1"/>
</dbReference>
<dbReference type="GO" id="GO:0007166">
    <property type="term" value="P:cell surface receptor signaling pathway"/>
    <property type="evidence" value="ECO:0007669"/>
    <property type="project" value="InterPro"/>
</dbReference>
<protein>
    <submittedName>
        <fullName evidence="1">Uncharacterized protein</fullName>
    </submittedName>
</protein>
<dbReference type="InterPro" id="IPR059179">
    <property type="entry name" value="MLKL-like_MCAfunc"/>
</dbReference>
<accession>A0AAD7AH95</accession>
<dbReference type="Proteomes" id="UP001218218">
    <property type="component" value="Unassembled WGS sequence"/>
</dbReference>
<dbReference type="AlphaFoldDB" id="A0AAD7AH95"/>
<evidence type="ECO:0000313" key="2">
    <source>
        <dbReference type="Proteomes" id="UP001218218"/>
    </source>
</evidence>
<reference evidence="1" key="1">
    <citation type="submission" date="2023-03" db="EMBL/GenBank/DDBJ databases">
        <title>Massive genome expansion in bonnet fungi (Mycena s.s.) driven by repeated elements and novel gene families across ecological guilds.</title>
        <authorList>
            <consortium name="Lawrence Berkeley National Laboratory"/>
            <person name="Harder C.B."/>
            <person name="Miyauchi S."/>
            <person name="Viragh M."/>
            <person name="Kuo A."/>
            <person name="Thoen E."/>
            <person name="Andreopoulos B."/>
            <person name="Lu D."/>
            <person name="Skrede I."/>
            <person name="Drula E."/>
            <person name="Henrissat B."/>
            <person name="Morin E."/>
            <person name="Kohler A."/>
            <person name="Barry K."/>
            <person name="LaButti K."/>
            <person name="Morin E."/>
            <person name="Salamov A."/>
            <person name="Lipzen A."/>
            <person name="Mereny Z."/>
            <person name="Hegedus B."/>
            <person name="Baldrian P."/>
            <person name="Stursova M."/>
            <person name="Weitz H."/>
            <person name="Taylor A."/>
            <person name="Grigoriev I.V."/>
            <person name="Nagy L.G."/>
            <person name="Martin F."/>
            <person name="Kauserud H."/>
        </authorList>
    </citation>
    <scope>NUCLEOTIDE SEQUENCE</scope>
    <source>
        <strain evidence="1">CBHHK002</strain>
    </source>
</reference>
<name>A0AAD7AH95_9AGAR</name>
<dbReference type="InterPro" id="IPR036537">
    <property type="entry name" value="Adaptor_Cbl_N_dom_sf"/>
</dbReference>
<organism evidence="1 2">
    <name type="scientific">Mycena albidolilacea</name>
    <dbReference type="NCBI Taxonomy" id="1033008"/>
    <lineage>
        <taxon>Eukaryota</taxon>
        <taxon>Fungi</taxon>
        <taxon>Dikarya</taxon>
        <taxon>Basidiomycota</taxon>
        <taxon>Agaricomycotina</taxon>
        <taxon>Agaricomycetes</taxon>
        <taxon>Agaricomycetidae</taxon>
        <taxon>Agaricales</taxon>
        <taxon>Marasmiineae</taxon>
        <taxon>Mycenaceae</taxon>
        <taxon>Mycena</taxon>
    </lineage>
</organism>
<dbReference type="Gene3D" id="1.20.930.20">
    <property type="entry name" value="Adaptor protein Cbl, N-terminal domain"/>
    <property type="match status" value="1"/>
</dbReference>
<sequence length="441" mass="49553">MSILCYLLSSTMPRLRLFSSSTNEWVSPLVLAARGLVSVGNCVPFPFVNTALSSGLALLELIETVGQSGDDMKYLAESIVTIMKLLREEMDLHPTTENTKFAQVCEEFTEHLMQLSKDLESMSKNWSSSKFRKYLNSHNIREEISLFTRRVSDLRANATLIAAAGTRMDLVPVVTGVAAVESKIDDLHRQLVEQRSSLVTSAAESLKQELTRFEEDFHALKLGDIHLDFCSARVANFSAFRLDGREKKQIGWTDYKATVNGCIRTVRVYQGSDSTESWKGFLSFLADNSPSPHLPQLFGFCSSPKLQSLVFHGEYQSLDEYGNSLQPAQAIIDWELSLLVDFSNMFRCWDFTAFALNREFAMVKEDGKLVLTHVDKQFTASMHYPQRRSQGSYYCSSSLPGQLPRNIRPARSISLVRWESARNLGVSCCSMPKQLLEGPAC</sequence>
<gene>
    <name evidence="1" type="ORF">DFH08DRAFT_442656</name>
</gene>